<dbReference type="PROSITE" id="PS50157">
    <property type="entry name" value="ZINC_FINGER_C2H2_2"/>
    <property type="match status" value="2"/>
</dbReference>
<dbReference type="GO" id="GO:0000981">
    <property type="term" value="F:DNA-binding transcription factor activity, RNA polymerase II-specific"/>
    <property type="evidence" value="ECO:0007669"/>
    <property type="project" value="UniProtKB-ARBA"/>
</dbReference>
<gene>
    <name evidence="7" type="primary">NRG1_2</name>
    <name evidence="7" type="ORF">IWW39_004889</name>
</gene>
<evidence type="ECO:0000256" key="4">
    <source>
        <dbReference type="ARBA" id="ARBA00022833"/>
    </source>
</evidence>
<sequence>MANASAPSYCFPRRPARLGLSGYSVAQSAARPHVPSLSVKTATGACVSILNDSSNEGASAAAAPAVPAAGTQVIEYRRSSSMPELALAQVPMSTEASSGYQWTRAPPAGFSTTMSARPVPLPSLSALVTAVEMVSPPLLSLSPPATPLSEHSSPMTAYAPGYNTHMTAPAGTKTMAKRRYRCSFEHCGKAFTTSGHLARHQRIHTGEKNFACQYPGCSSRFSRQDNMMQHYRTHLSPKSRRNTSPRKATFMDEFGPRTSTSPQRVVHHHQQPHHPYMGHVQYSRPPPMMQHMGPVPQTSVPNYHHAGMVKQPASAMYPPPPHSAYQSAPSAYYYTQHSATGPVVYY</sequence>
<keyword evidence="1" id="KW-0479">Metal-binding</keyword>
<evidence type="ECO:0000256" key="1">
    <source>
        <dbReference type="ARBA" id="ARBA00022723"/>
    </source>
</evidence>
<dbReference type="GO" id="GO:0005667">
    <property type="term" value="C:transcription regulator complex"/>
    <property type="evidence" value="ECO:0007669"/>
    <property type="project" value="TreeGrafter"/>
</dbReference>
<dbReference type="PANTHER" id="PTHR14003:SF19">
    <property type="entry name" value="YY2 TRANSCRIPTION FACTOR"/>
    <property type="match status" value="1"/>
</dbReference>
<dbReference type="EMBL" id="JANBTX010000208">
    <property type="protein sequence ID" value="KAJ2684472.1"/>
    <property type="molecule type" value="Genomic_DNA"/>
</dbReference>
<comment type="caution">
    <text evidence="7">The sequence shown here is derived from an EMBL/GenBank/DDBJ whole genome shotgun (WGS) entry which is preliminary data.</text>
</comment>
<dbReference type="GO" id="GO:0000978">
    <property type="term" value="F:RNA polymerase II cis-regulatory region sequence-specific DNA binding"/>
    <property type="evidence" value="ECO:0007669"/>
    <property type="project" value="TreeGrafter"/>
</dbReference>
<dbReference type="Pfam" id="PF00096">
    <property type="entry name" value="zf-C2H2"/>
    <property type="match status" value="2"/>
</dbReference>
<dbReference type="GO" id="GO:0000785">
    <property type="term" value="C:chromatin"/>
    <property type="evidence" value="ECO:0007669"/>
    <property type="project" value="TreeGrafter"/>
</dbReference>
<keyword evidence="8" id="KW-1185">Reference proteome</keyword>
<evidence type="ECO:0000256" key="3">
    <source>
        <dbReference type="ARBA" id="ARBA00022771"/>
    </source>
</evidence>
<dbReference type="PROSITE" id="PS00028">
    <property type="entry name" value="ZINC_FINGER_C2H2_1"/>
    <property type="match status" value="2"/>
</dbReference>
<evidence type="ECO:0000256" key="2">
    <source>
        <dbReference type="ARBA" id="ARBA00022737"/>
    </source>
</evidence>
<evidence type="ECO:0000259" key="6">
    <source>
        <dbReference type="PROSITE" id="PS50157"/>
    </source>
</evidence>
<dbReference type="OrthoDB" id="6365676at2759"/>
<dbReference type="GO" id="GO:0031519">
    <property type="term" value="C:PcG protein complex"/>
    <property type="evidence" value="ECO:0007669"/>
    <property type="project" value="TreeGrafter"/>
</dbReference>
<keyword evidence="3 5" id="KW-0863">Zinc-finger</keyword>
<feature type="domain" description="C2H2-type" evidence="6">
    <location>
        <begin position="210"/>
        <end position="239"/>
    </location>
</feature>
<dbReference type="InterPro" id="IPR036236">
    <property type="entry name" value="Znf_C2H2_sf"/>
</dbReference>
<dbReference type="FunFam" id="3.30.160.60:FF:000072">
    <property type="entry name" value="zinc finger protein 143 isoform X1"/>
    <property type="match status" value="1"/>
</dbReference>
<dbReference type="SMART" id="SM00355">
    <property type="entry name" value="ZnF_C2H2"/>
    <property type="match status" value="2"/>
</dbReference>
<reference evidence="7" key="1">
    <citation type="submission" date="2022-07" db="EMBL/GenBank/DDBJ databases">
        <title>Phylogenomic reconstructions and comparative analyses of Kickxellomycotina fungi.</title>
        <authorList>
            <person name="Reynolds N.K."/>
            <person name="Stajich J.E."/>
            <person name="Barry K."/>
            <person name="Grigoriev I.V."/>
            <person name="Crous P."/>
            <person name="Smith M.E."/>
        </authorList>
    </citation>
    <scope>NUCLEOTIDE SEQUENCE</scope>
    <source>
        <strain evidence="7">CBS 109367</strain>
    </source>
</reference>
<keyword evidence="2" id="KW-0677">Repeat</keyword>
<dbReference type="GO" id="GO:0008270">
    <property type="term" value="F:zinc ion binding"/>
    <property type="evidence" value="ECO:0007669"/>
    <property type="project" value="UniProtKB-KW"/>
</dbReference>
<dbReference type="AlphaFoldDB" id="A0A9W8GB14"/>
<dbReference type="Proteomes" id="UP001151516">
    <property type="component" value="Unassembled WGS sequence"/>
</dbReference>
<feature type="domain" description="C2H2-type" evidence="6">
    <location>
        <begin position="180"/>
        <end position="209"/>
    </location>
</feature>
<evidence type="ECO:0000313" key="7">
    <source>
        <dbReference type="EMBL" id="KAJ2684472.1"/>
    </source>
</evidence>
<keyword evidence="4" id="KW-0862">Zinc</keyword>
<evidence type="ECO:0000256" key="5">
    <source>
        <dbReference type="PROSITE-ProRule" id="PRU00042"/>
    </source>
</evidence>
<name>A0A9W8GB14_9FUNG</name>
<dbReference type="InterPro" id="IPR013087">
    <property type="entry name" value="Znf_C2H2_type"/>
</dbReference>
<protein>
    <submittedName>
        <fullName evidence="7">Transcriptional repressor</fullName>
    </submittedName>
</protein>
<proteinExistence type="predicted"/>
<dbReference type="PANTHER" id="PTHR14003">
    <property type="entry name" value="TRANSCRIPTIONAL REPRESSOR PROTEIN YY"/>
    <property type="match status" value="1"/>
</dbReference>
<dbReference type="Gene3D" id="3.30.160.60">
    <property type="entry name" value="Classic Zinc Finger"/>
    <property type="match status" value="2"/>
</dbReference>
<dbReference type="SUPFAM" id="SSF57667">
    <property type="entry name" value="beta-beta-alpha zinc fingers"/>
    <property type="match status" value="1"/>
</dbReference>
<accession>A0A9W8GB14</accession>
<evidence type="ECO:0000313" key="8">
    <source>
        <dbReference type="Proteomes" id="UP001151516"/>
    </source>
</evidence>
<organism evidence="7 8">
    <name type="scientific">Coemansia spiralis</name>
    <dbReference type="NCBI Taxonomy" id="417178"/>
    <lineage>
        <taxon>Eukaryota</taxon>
        <taxon>Fungi</taxon>
        <taxon>Fungi incertae sedis</taxon>
        <taxon>Zoopagomycota</taxon>
        <taxon>Kickxellomycotina</taxon>
        <taxon>Kickxellomycetes</taxon>
        <taxon>Kickxellales</taxon>
        <taxon>Kickxellaceae</taxon>
        <taxon>Coemansia</taxon>
    </lineage>
</organism>